<dbReference type="InParanoid" id="A0A3N1HSP4"/>
<proteinExistence type="predicted"/>
<dbReference type="RefSeq" id="WP_123378294.1">
    <property type="nucleotide sequence ID" value="NZ_RJKN01000001.1"/>
</dbReference>
<evidence type="ECO:0000256" key="1">
    <source>
        <dbReference type="SAM" id="MobiDB-lite"/>
    </source>
</evidence>
<dbReference type="FunCoup" id="A0A3N1HSP4">
    <property type="interactions" value="1"/>
</dbReference>
<dbReference type="Pfam" id="PF04186">
    <property type="entry name" value="FxsA"/>
    <property type="match status" value="1"/>
</dbReference>
<dbReference type="AlphaFoldDB" id="A0A3N1HSP4"/>
<feature type="transmembrane region" description="Helical" evidence="2">
    <location>
        <begin position="41"/>
        <end position="60"/>
    </location>
</feature>
<gene>
    <name evidence="3" type="ORF">EDC03_0137</name>
</gene>
<protein>
    <submittedName>
        <fullName evidence="3">UPF0716 protein FxsA</fullName>
    </submittedName>
</protein>
<evidence type="ECO:0000313" key="4">
    <source>
        <dbReference type="Proteomes" id="UP000276232"/>
    </source>
</evidence>
<keyword evidence="4" id="KW-1185">Reference proteome</keyword>
<name>A0A3N1HSP4_9ACTN</name>
<feature type="region of interest" description="Disordered" evidence="1">
    <location>
        <begin position="159"/>
        <end position="184"/>
    </location>
</feature>
<dbReference type="PANTHER" id="PTHR35335:SF1">
    <property type="entry name" value="UPF0716 PROTEIN FXSA"/>
    <property type="match status" value="1"/>
</dbReference>
<keyword evidence="2" id="KW-0812">Transmembrane</keyword>
<comment type="caution">
    <text evidence="3">The sequence shown here is derived from an EMBL/GenBank/DDBJ whole genome shotgun (WGS) entry which is preliminary data.</text>
</comment>
<feature type="transmembrane region" description="Helical" evidence="2">
    <location>
        <begin position="92"/>
        <end position="118"/>
    </location>
</feature>
<dbReference type="NCBIfam" id="NF008528">
    <property type="entry name" value="PRK11463.1-2"/>
    <property type="match status" value="1"/>
</dbReference>
<feature type="transmembrane region" description="Helical" evidence="2">
    <location>
        <begin position="16"/>
        <end position="35"/>
    </location>
</feature>
<dbReference type="PANTHER" id="PTHR35335">
    <property type="entry name" value="UPF0716 PROTEIN FXSA"/>
    <property type="match status" value="1"/>
</dbReference>
<organism evidence="3 4">
    <name type="scientific">Pseudokineococcus lusitanus</name>
    <dbReference type="NCBI Taxonomy" id="763993"/>
    <lineage>
        <taxon>Bacteria</taxon>
        <taxon>Bacillati</taxon>
        <taxon>Actinomycetota</taxon>
        <taxon>Actinomycetes</taxon>
        <taxon>Kineosporiales</taxon>
        <taxon>Kineosporiaceae</taxon>
        <taxon>Pseudokineococcus</taxon>
    </lineage>
</organism>
<accession>A0A3N1HSP4</accession>
<evidence type="ECO:0000313" key="3">
    <source>
        <dbReference type="EMBL" id="ROP45533.1"/>
    </source>
</evidence>
<reference evidence="3 4" key="1">
    <citation type="journal article" date="2015" name="Stand. Genomic Sci.">
        <title>Genomic Encyclopedia of Bacterial and Archaeal Type Strains, Phase III: the genomes of soil and plant-associated and newly described type strains.</title>
        <authorList>
            <person name="Whitman W.B."/>
            <person name="Woyke T."/>
            <person name="Klenk H.P."/>
            <person name="Zhou Y."/>
            <person name="Lilburn T.G."/>
            <person name="Beck B.J."/>
            <person name="De Vos P."/>
            <person name="Vandamme P."/>
            <person name="Eisen J.A."/>
            <person name="Garrity G."/>
            <person name="Hugenholtz P."/>
            <person name="Kyrpides N.C."/>
        </authorList>
    </citation>
    <scope>NUCLEOTIDE SEQUENCE [LARGE SCALE GENOMIC DNA]</scope>
    <source>
        <strain evidence="3 4">CECT 7306</strain>
    </source>
</reference>
<keyword evidence="2" id="KW-0472">Membrane</keyword>
<sequence>MSRATPGARPARRRRWLLAVPPLVVLVELVGILLVGEAVGAGWTLLLLLAGAVLGGVLLVRGGIGGARRAVEHARQRGTAEGTGRELADAGLLSLGALLLVLPGFVSDVVGLLCVLPFTRPLVRRLLGAAAAATAYRVVGVRRGDVVAGRVVLRPDAGGPGSAGPVVGRVLPPGEDPSGPRPGA</sequence>
<dbReference type="Proteomes" id="UP000276232">
    <property type="component" value="Unassembled WGS sequence"/>
</dbReference>
<dbReference type="EMBL" id="RJKN01000001">
    <property type="protein sequence ID" value="ROP45533.1"/>
    <property type="molecule type" value="Genomic_DNA"/>
</dbReference>
<dbReference type="InterPro" id="IPR007313">
    <property type="entry name" value="FxsA"/>
</dbReference>
<keyword evidence="2" id="KW-1133">Transmembrane helix</keyword>
<dbReference type="GO" id="GO:0016020">
    <property type="term" value="C:membrane"/>
    <property type="evidence" value="ECO:0007669"/>
    <property type="project" value="InterPro"/>
</dbReference>
<evidence type="ECO:0000256" key="2">
    <source>
        <dbReference type="SAM" id="Phobius"/>
    </source>
</evidence>